<keyword evidence="7 9" id="KW-0720">Serine protease</keyword>
<keyword evidence="14" id="KW-1185">Reference proteome</keyword>
<dbReference type="Gene3D" id="2.60.40.2310">
    <property type="match status" value="1"/>
</dbReference>
<comment type="similarity">
    <text evidence="2 9">Belongs to the peptidase S8 family.</text>
</comment>
<comment type="caution">
    <text evidence="13">The sequence shown here is derived from an EMBL/GenBank/DDBJ whole genome shotgun (WGS) entry which is preliminary data.</text>
</comment>
<dbReference type="InterPro" id="IPR000209">
    <property type="entry name" value="Peptidase_S8/S53_dom"/>
</dbReference>
<dbReference type="Gene3D" id="3.40.50.200">
    <property type="entry name" value="Peptidase S8/S53 domain"/>
    <property type="match status" value="1"/>
</dbReference>
<proteinExistence type="inferred from homology"/>
<dbReference type="InParanoid" id="A0A7J7DE05"/>
<dbReference type="PRINTS" id="PR00723">
    <property type="entry name" value="SUBTILISIN"/>
</dbReference>
<dbReference type="InterPro" id="IPR037045">
    <property type="entry name" value="S8pro/Inhibitor_I9_sf"/>
</dbReference>
<dbReference type="InterPro" id="IPR036852">
    <property type="entry name" value="Peptidase_S8/S53_dom_sf"/>
</dbReference>
<feature type="domain" description="Peptidase S8/S53" evidence="10">
    <location>
        <begin position="114"/>
        <end position="530"/>
    </location>
</feature>
<accession>A0A7J7DE05</accession>
<evidence type="ECO:0000259" key="12">
    <source>
        <dbReference type="Pfam" id="PF17766"/>
    </source>
</evidence>
<dbReference type="Pfam" id="PF17766">
    <property type="entry name" value="fn3_6"/>
    <property type="match status" value="1"/>
</dbReference>
<feature type="active site" description="Charge relay system" evidence="8 9">
    <location>
        <position position="479"/>
    </location>
</feature>
<evidence type="ECO:0000256" key="4">
    <source>
        <dbReference type="ARBA" id="ARBA00022670"/>
    </source>
</evidence>
<dbReference type="Pfam" id="PF05922">
    <property type="entry name" value="Inhibitor_I9"/>
    <property type="match status" value="1"/>
</dbReference>
<evidence type="ECO:0000259" key="11">
    <source>
        <dbReference type="Pfam" id="PF05922"/>
    </source>
</evidence>
<dbReference type="InterPro" id="IPR034197">
    <property type="entry name" value="Peptidases_S8_3"/>
</dbReference>
<dbReference type="Gene3D" id="3.50.30.30">
    <property type="match status" value="1"/>
</dbReference>
<evidence type="ECO:0000256" key="2">
    <source>
        <dbReference type="ARBA" id="ARBA00011073"/>
    </source>
</evidence>
<dbReference type="PROSITE" id="PS51892">
    <property type="entry name" value="SUBTILASE"/>
    <property type="match status" value="1"/>
</dbReference>
<dbReference type="GO" id="GO:0005576">
    <property type="term" value="C:extracellular region"/>
    <property type="evidence" value="ECO:0007669"/>
    <property type="project" value="UniProtKB-SubCell"/>
</dbReference>
<dbReference type="PANTHER" id="PTHR10795">
    <property type="entry name" value="PROPROTEIN CONVERTASE SUBTILISIN/KEXIN"/>
    <property type="match status" value="1"/>
</dbReference>
<dbReference type="InterPro" id="IPR023828">
    <property type="entry name" value="Peptidase_S8_Ser-AS"/>
</dbReference>
<gene>
    <name evidence="13" type="ORF">HS088_TW07G00135</name>
</gene>
<keyword evidence="5" id="KW-0732">Signal</keyword>
<evidence type="ECO:0000256" key="1">
    <source>
        <dbReference type="ARBA" id="ARBA00004613"/>
    </source>
</evidence>
<comment type="subcellular location">
    <subcellularLocation>
        <location evidence="1">Secreted</location>
    </subcellularLocation>
</comment>
<dbReference type="CDD" id="cd04852">
    <property type="entry name" value="Peptidases_S8_3"/>
    <property type="match status" value="1"/>
</dbReference>
<keyword evidence="3" id="KW-0964">Secreted</keyword>
<dbReference type="PROSITE" id="PS00138">
    <property type="entry name" value="SUBTILASE_SER"/>
    <property type="match status" value="1"/>
</dbReference>
<dbReference type="GO" id="GO:0006508">
    <property type="term" value="P:proteolysis"/>
    <property type="evidence" value="ECO:0007669"/>
    <property type="project" value="UniProtKB-KW"/>
</dbReference>
<protein>
    <submittedName>
        <fullName evidence="13">Cucumisin-like</fullName>
    </submittedName>
</protein>
<dbReference type="Gene3D" id="3.30.70.80">
    <property type="entry name" value="Peptidase S8 propeptide/proteinase inhibitor I9"/>
    <property type="match status" value="1"/>
</dbReference>
<organism evidence="13 14">
    <name type="scientific">Tripterygium wilfordii</name>
    <name type="common">Thunder God vine</name>
    <dbReference type="NCBI Taxonomy" id="458696"/>
    <lineage>
        <taxon>Eukaryota</taxon>
        <taxon>Viridiplantae</taxon>
        <taxon>Streptophyta</taxon>
        <taxon>Embryophyta</taxon>
        <taxon>Tracheophyta</taxon>
        <taxon>Spermatophyta</taxon>
        <taxon>Magnoliopsida</taxon>
        <taxon>eudicotyledons</taxon>
        <taxon>Gunneridae</taxon>
        <taxon>Pentapetalae</taxon>
        <taxon>rosids</taxon>
        <taxon>fabids</taxon>
        <taxon>Celastrales</taxon>
        <taxon>Celastraceae</taxon>
        <taxon>Tripterygium</taxon>
    </lineage>
</organism>
<feature type="domain" description="Inhibitor I9" evidence="11">
    <location>
        <begin position="14"/>
        <end position="92"/>
    </location>
</feature>
<dbReference type="Pfam" id="PF00082">
    <property type="entry name" value="Peptidase_S8"/>
    <property type="match status" value="1"/>
</dbReference>
<dbReference type="InterPro" id="IPR015500">
    <property type="entry name" value="Peptidase_S8_subtilisin-rel"/>
</dbReference>
<keyword evidence="6 9" id="KW-0378">Hydrolase</keyword>
<dbReference type="FunFam" id="2.60.40.2310:FF:000001">
    <property type="entry name" value="Subtilisin-like protease SBT1.5"/>
    <property type="match status" value="1"/>
</dbReference>
<dbReference type="Proteomes" id="UP000593562">
    <property type="component" value="Unassembled WGS sequence"/>
</dbReference>
<sequence>MTSIKPQMLSDLKVHIVYMGSLSKVDYAPSAHHLSLLQLVAQGRYSAENLLVRSYRKSFNGFAAKLTSLEAEKLAGMKGIVSVFPSKELKLHTTRSWDFMGMPETAKRNPVIESDVVVGVIDTGIWPESPSFSDEGFSPAPKKWKGVCNGGANFTCNKKIIGARFYLEDSARDNVGHGSHTASTAAGNVVKDVSFYGLGKGIGRGGVPSARISTYKVCSETACATEDILAAFDDAIASGVDLLTVSLGGSAVTFDVDAIAIGAFHAMEKGILTVNSAGNNGPDAATVASVAPWLLSVAASGTDRRYVDKVVLGNGKTLTGYSINSFSLNGTMFPLVNDGNALVKGKIVLCGDFYCLGNSQSSVAAGAIVSATVLDVSYVVPFPALALSRSNFDIIDAYMNSTKKPQATISIGQTIKDSNAPVVVSFSSRGPNVIAADIMKPDVTAPGVEILAAYSPVAPVSSIADDKRSAKYNILSGTSMSCPHVAGVAAYVKTFRPDWSPSAIKSAIMTTAWPMNATKNKEAEFAYGSGHVDPVKALNPGLVYESLKEDYITFLCSMNYTEDRIKLISGDNSTCSKKASSPRDLNYPSMTAHIDPNVRKSFTVEFHRVVTNVGPANSTYKAQVLKNPKLDIKVVPQVLSFKSLNQKMAFTVTVSGGGLADGTIFSSSLVWSDGVHSVRSPIVVHTYSQYY</sequence>
<feature type="active site" description="Charge relay system" evidence="8 9">
    <location>
        <position position="177"/>
    </location>
</feature>
<evidence type="ECO:0000256" key="5">
    <source>
        <dbReference type="ARBA" id="ARBA00022729"/>
    </source>
</evidence>
<name>A0A7J7DE05_TRIWF</name>
<keyword evidence="4 9" id="KW-0645">Protease</keyword>
<evidence type="ECO:0000313" key="13">
    <source>
        <dbReference type="EMBL" id="KAF5744562.1"/>
    </source>
</evidence>
<dbReference type="InterPro" id="IPR010259">
    <property type="entry name" value="S8pro/Inhibitor_I9"/>
</dbReference>
<dbReference type="InterPro" id="IPR045051">
    <property type="entry name" value="SBT"/>
</dbReference>
<feature type="active site" description="Charge relay system" evidence="8 9">
    <location>
        <position position="122"/>
    </location>
</feature>
<dbReference type="EMBL" id="JAAARO010000007">
    <property type="protein sequence ID" value="KAF5744562.1"/>
    <property type="molecule type" value="Genomic_DNA"/>
</dbReference>
<dbReference type="GO" id="GO:0004252">
    <property type="term" value="F:serine-type endopeptidase activity"/>
    <property type="evidence" value="ECO:0007669"/>
    <property type="project" value="UniProtKB-UniRule"/>
</dbReference>
<evidence type="ECO:0000256" key="6">
    <source>
        <dbReference type="ARBA" id="ARBA00022801"/>
    </source>
</evidence>
<evidence type="ECO:0000256" key="8">
    <source>
        <dbReference type="PIRSR" id="PIRSR615500-1"/>
    </source>
</evidence>
<dbReference type="InterPro" id="IPR041469">
    <property type="entry name" value="Subtilisin-like_FN3"/>
</dbReference>
<evidence type="ECO:0000256" key="9">
    <source>
        <dbReference type="PROSITE-ProRule" id="PRU01240"/>
    </source>
</evidence>
<dbReference type="FunCoup" id="A0A7J7DE05">
    <property type="interactions" value="293"/>
</dbReference>
<evidence type="ECO:0000256" key="7">
    <source>
        <dbReference type="ARBA" id="ARBA00022825"/>
    </source>
</evidence>
<dbReference type="CDD" id="cd02120">
    <property type="entry name" value="PA_subtilisin_like"/>
    <property type="match status" value="1"/>
</dbReference>
<feature type="domain" description="Subtilisin-like protease fibronectin type-III" evidence="12">
    <location>
        <begin position="584"/>
        <end position="684"/>
    </location>
</feature>
<evidence type="ECO:0000259" key="10">
    <source>
        <dbReference type="Pfam" id="PF00082"/>
    </source>
</evidence>
<evidence type="ECO:0000256" key="3">
    <source>
        <dbReference type="ARBA" id="ARBA00022525"/>
    </source>
</evidence>
<dbReference type="AlphaFoldDB" id="A0A7J7DE05"/>
<reference evidence="13 14" key="1">
    <citation type="journal article" date="2020" name="Nat. Commun.">
        <title>Genome of Tripterygium wilfordii and identification of cytochrome P450 involved in triptolide biosynthesis.</title>
        <authorList>
            <person name="Tu L."/>
            <person name="Su P."/>
            <person name="Zhang Z."/>
            <person name="Gao L."/>
            <person name="Wang J."/>
            <person name="Hu T."/>
            <person name="Zhou J."/>
            <person name="Zhang Y."/>
            <person name="Zhao Y."/>
            <person name="Liu Y."/>
            <person name="Song Y."/>
            <person name="Tong Y."/>
            <person name="Lu Y."/>
            <person name="Yang J."/>
            <person name="Xu C."/>
            <person name="Jia M."/>
            <person name="Peters R.J."/>
            <person name="Huang L."/>
            <person name="Gao W."/>
        </authorList>
    </citation>
    <scope>NUCLEOTIDE SEQUENCE [LARGE SCALE GENOMIC DNA]</scope>
    <source>
        <strain evidence="14">cv. XIE 37</strain>
        <tissue evidence="13">Leaf</tissue>
    </source>
</reference>
<dbReference type="SUPFAM" id="SSF52743">
    <property type="entry name" value="Subtilisin-like"/>
    <property type="match status" value="1"/>
</dbReference>
<evidence type="ECO:0000313" key="14">
    <source>
        <dbReference type="Proteomes" id="UP000593562"/>
    </source>
</evidence>